<gene>
    <name evidence="1" type="ORF">J2T15_000050</name>
</gene>
<dbReference type="Proteomes" id="UP001229346">
    <property type="component" value="Unassembled WGS sequence"/>
</dbReference>
<dbReference type="SUPFAM" id="SSF88659">
    <property type="entry name" value="Sigma3 and sigma4 domains of RNA polymerase sigma factors"/>
    <property type="match status" value="1"/>
</dbReference>
<comment type="caution">
    <text evidence="1">The sequence shown here is derived from an EMBL/GenBank/DDBJ whole genome shotgun (WGS) entry which is preliminary data.</text>
</comment>
<dbReference type="InterPro" id="IPR013324">
    <property type="entry name" value="RNA_pol_sigma_r3/r4-like"/>
</dbReference>
<reference evidence="1 2" key="1">
    <citation type="submission" date="2023-07" db="EMBL/GenBank/DDBJ databases">
        <title>Sorghum-associated microbial communities from plants grown in Nebraska, USA.</title>
        <authorList>
            <person name="Schachtman D."/>
        </authorList>
    </citation>
    <scope>NUCLEOTIDE SEQUENCE [LARGE SCALE GENOMIC DNA]</scope>
    <source>
        <strain evidence="1 2">CC482</strain>
    </source>
</reference>
<organism evidence="1 2">
    <name type="scientific">Paenibacillus harenae</name>
    <dbReference type="NCBI Taxonomy" id="306543"/>
    <lineage>
        <taxon>Bacteria</taxon>
        <taxon>Bacillati</taxon>
        <taxon>Bacillota</taxon>
        <taxon>Bacilli</taxon>
        <taxon>Bacillales</taxon>
        <taxon>Paenibacillaceae</taxon>
        <taxon>Paenibacillus</taxon>
    </lineage>
</organism>
<sequence length="104" mass="11866">MHLRSLKKTRKDVSLHDPIGTDKEGNITLIDILGTEADDVADKVQLKIEKSKIYKNLDILDDREKEVVIGRFGLIHGGDERTQRRSRRSWASREAMCHALRSGL</sequence>
<evidence type="ECO:0000313" key="2">
    <source>
        <dbReference type="Proteomes" id="UP001229346"/>
    </source>
</evidence>
<accession>A0ABT9TX76</accession>
<proteinExistence type="predicted"/>
<name>A0ABT9TX76_PAEHA</name>
<keyword evidence="2" id="KW-1185">Reference proteome</keyword>
<protein>
    <submittedName>
        <fullName evidence="1">RNA polymerase sporulation-specific sigma factor</fullName>
    </submittedName>
</protein>
<evidence type="ECO:0000313" key="1">
    <source>
        <dbReference type="EMBL" id="MDQ0110634.1"/>
    </source>
</evidence>
<dbReference type="EMBL" id="JAUSSU010000001">
    <property type="protein sequence ID" value="MDQ0110634.1"/>
    <property type="molecule type" value="Genomic_DNA"/>
</dbReference>